<protein>
    <submittedName>
        <fullName evidence="1">33587_t:CDS:1</fullName>
    </submittedName>
</protein>
<organism evidence="1 2">
    <name type="scientific">Gigaspora margarita</name>
    <dbReference type="NCBI Taxonomy" id="4874"/>
    <lineage>
        <taxon>Eukaryota</taxon>
        <taxon>Fungi</taxon>
        <taxon>Fungi incertae sedis</taxon>
        <taxon>Mucoromycota</taxon>
        <taxon>Glomeromycotina</taxon>
        <taxon>Glomeromycetes</taxon>
        <taxon>Diversisporales</taxon>
        <taxon>Gigasporaceae</taxon>
        <taxon>Gigaspora</taxon>
    </lineage>
</organism>
<sequence>MRLAIEKLDGILKKDDNKMDNGVRVRLQASLQYLWLRYQGQTRINASTTISSSLGWGDYKAQYIGTWAQNWIKWQKLSKENHDKFTKVSSLFDNERISMK</sequence>
<comment type="caution">
    <text evidence="1">The sequence shown here is derived from an EMBL/GenBank/DDBJ whole genome shotgun (WGS) entry which is preliminary data.</text>
</comment>
<feature type="non-terminal residue" evidence="1">
    <location>
        <position position="100"/>
    </location>
</feature>
<gene>
    <name evidence="1" type="ORF">GMARGA_LOCUS31158</name>
</gene>
<proteinExistence type="predicted"/>
<name>A0ABN7WHP6_GIGMA</name>
<evidence type="ECO:0000313" key="2">
    <source>
        <dbReference type="Proteomes" id="UP000789901"/>
    </source>
</evidence>
<dbReference type="Proteomes" id="UP000789901">
    <property type="component" value="Unassembled WGS sequence"/>
</dbReference>
<evidence type="ECO:0000313" key="1">
    <source>
        <dbReference type="EMBL" id="CAG8832648.1"/>
    </source>
</evidence>
<accession>A0ABN7WHP6</accession>
<dbReference type="EMBL" id="CAJVQB010045788">
    <property type="protein sequence ID" value="CAG8832648.1"/>
    <property type="molecule type" value="Genomic_DNA"/>
</dbReference>
<keyword evidence="2" id="KW-1185">Reference proteome</keyword>
<reference evidence="1 2" key="1">
    <citation type="submission" date="2021-06" db="EMBL/GenBank/DDBJ databases">
        <authorList>
            <person name="Kallberg Y."/>
            <person name="Tangrot J."/>
            <person name="Rosling A."/>
        </authorList>
    </citation>
    <scope>NUCLEOTIDE SEQUENCE [LARGE SCALE GENOMIC DNA]</scope>
    <source>
        <strain evidence="1 2">120-4 pot B 10/14</strain>
    </source>
</reference>